<feature type="compositionally biased region" description="Basic and acidic residues" evidence="1">
    <location>
        <begin position="1"/>
        <end position="14"/>
    </location>
</feature>
<dbReference type="KEGG" id="tbr:Tb09.211.3360"/>
<evidence type="ECO:0000256" key="1">
    <source>
        <dbReference type="SAM" id="MobiDB-lite"/>
    </source>
</evidence>
<feature type="transmembrane region" description="Helical" evidence="2">
    <location>
        <begin position="65"/>
        <end position="84"/>
    </location>
</feature>
<evidence type="ECO:0000256" key="2">
    <source>
        <dbReference type="SAM" id="Phobius"/>
    </source>
</evidence>
<reference evidence="3 4" key="1">
    <citation type="journal article" date="2005" name="Science">
        <title>Comparative genomics of trypanosomatid parasitic protozoa.</title>
        <authorList>
            <person name="El-Sayed N.M."/>
            <person name="Myler P.J."/>
            <person name="Blandin G."/>
            <person name="Berriman M."/>
            <person name="Crabtree J."/>
            <person name="Aggarwal G."/>
            <person name="Caler E."/>
            <person name="Renauld H."/>
            <person name="Worthey E.A."/>
            <person name="Hertz-Fowler C."/>
            <person name="Ghedin E."/>
            <person name="Peacock C."/>
            <person name="Bartholomeu D.C."/>
            <person name="Haas B.J."/>
            <person name="Tran A.N."/>
            <person name="Wortman J.R."/>
            <person name="Alsmark U.C."/>
            <person name="Angiuoli S."/>
            <person name="Anupama A."/>
            <person name="Badger J."/>
            <person name="Bringaud F."/>
            <person name="Cadag E."/>
            <person name="Carlton J.M."/>
            <person name="Cerqueira G.C."/>
            <person name="Creasy T."/>
            <person name="Delcher A.L."/>
            <person name="Djikeng A."/>
            <person name="Embley T.M."/>
            <person name="Hauser C."/>
            <person name="Ivens A.C."/>
            <person name="Kummerfeld S.K."/>
            <person name="Pereira-Leal J.B."/>
            <person name="Nilsson D."/>
            <person name="Peterson J."/>
            <person name="Salzberg S.L."/>
            <person name="Shallom J."/>
            <person name="Silva J.C."/>
            <person name="Sundaram J."/>
            <person name="Westenberger S."/>
            <person name="White O."/>
            <person name="Melville S.E."/>
            <person name="Donelson J.E."/>
            <person name="Andersson B."/>
            <person name="Stuart K.D."/>
            <person name="Hall N."/>
        </authorList>
    </citation>
    <scope>NUCLEOTIDE SEQUENCE [LARGE SCALE GENOMIC DNA]</scope>
    <source>
        <strain evidence="3 4">927/4 GUTat10.1</strain>
    </source>
</reference>
<sequence length="128" mass="15449">MNKSQRDQQQQEERKKKRRKREGNEERNNEKQQTSFHFDVFFFFLFFCSCCCCSSCFCLFPIFRCIQFVFVHFFLIFLSVPLSFESSYLPFNNASFCPNACLLTHVRKRVNRNKFTWGIHAHAQKECN</sequence>
<accession>Q38DH0</accession>
<proteinExistence type="predicted"/>
<reference evidence="3 4" key="2">
    <citation type="journal article" date="2005" name="Science">
        <title>The genome of the African trypanosome Trypanosoma brucei.</title>
        <authorList>
            <person name="Berriman M."/>
            <person name="Ghedin E."/>
            <person name="Hertz-Fowler C."/>
            <person name="Blandin G."/>
            <person name="Renauld H."/>
            <person name="Bartholomeu D.C."/>
            <person name="Lennard N.J."/>
            <person name="Caler E."/>
            <person name="Hamlin N.E."/>
            <person name="Haas B."/>
            <person name="Bohme U."/>
            <person name="Hannick L."/>
            <person name="Aslett M.A."/>
            <person name="Shallom J."/>
            <person name="Marcello L."/>
            <person name="Hou L."/>
            <person name="Wickstead B."/>
            <person name="Alsmark U.C."/>
            <person name="Arrowsmith C."/>
            <person name="Atkin R.J."/>
            <person name="Barron A.J."/>
            <person name="Bringaud F."/>
            <person name="Brooks K."/>
            <person name="Carrington M."/>
            <person name="Cherevach I."/>
            <person name="Chillingworth T.J."/>
            <person name="Churcher C."/>
            <person name="Clark L.N."/>
            <person name="Corton C.H."/>
            <person name="Cronin A."/>
            <person name="Davies R.M."/>
            <person name="Doggett J."/>
            <person name="Djikeng A."/>
            <person name="Feldblyum T."/>
            <person name="Field M.C."/>
            <person name="Fraser A."/>
            <person name="Goodhead I."/>
            <person name="Hance Z."/>
            <person name="Harper D."/>
            <person name="Harris B.R."/>
            <person name="Hauser H."/>
            <person name="Hostetler J."/>
            <person name="Ivens A."/>
            <person name="Jagels K."/>
            <person name="Johnson D."/>
            <person name="Johnson J."/>
            <person name="Jones K."/>
            <person name="Kerhornou A.X."/>
            <person name="Koo H."/>
            <person name="Larke N."/>
            <person name="Landfear S."/>
            <person name="Larkin C."/>
            <person name="Leech V."/>
            <person name="Line A."/>
            <person name="Lord A."/>
            <person name="Macleod A."/>
            <person name="Mooney P.J."/>
            <person name="Moule S."/>
            <person name="Martin D.M."/>
            <person name="Morgan G.W."/>
            <person name="Mungall K."/>
            <person name="Norbertczak H."/>
            <person name="Ormond D."/>
            <person name="Pai G."/>
            <person name="Peacock C.S."/>
            <person name="Peterson J."/>
            <person name="Quail M.A."/>
            <person name="Rabbinowitsch E."/>
            <person name="Rajandream M.A."/>
            <person name="Reitter C."/>
            <person name="Salzberg S.L."/>
            <person name="Sanders M."/>
            <person name="Schobel S."/>
            <person name="Sharp S."/>
            <person name="Simmonds M."/>
            <person name="Simpson A.J."/>
            <person name="Tallon L."/>
            <person name="Turner C.M."/>
            <person name="Tait A."/>
            <person name="Tivey A.R."/>
            <person name="Van Aken S."/>
            <person name="Walker D."/>
            <person name="Wanless D."/>
            <person name="Wang S."/>
            <person name="White B."/>
            <person name="White O."/>
            <person name="Whitehead S."/>
            <person name="Woodward J."/>
            <person name="Wortman J."/>
            <person name="Adams M.D."/>
            <person name="Embley T.M."/>
            <person name="Gull K."/>
            <person name="Ullu E."/>
            <person name="Barry J.D."/>
            <person name="Fairlamb A.H."/>
            <person name="Opperdoes F."/>
            <person name="Barrell B.G."/>
            <person name="Donelson J.E."/>
            <person name="Hall N."/>
            <person name="Fraser C.M."/>
            <person name="Melville S.E."/>
            <person name="El-Sayed N.M."/>
        </authorList>
    </citation>
    <scope>NUCLEOTIDE SEQUENCE [LARGE SCALE GENOMIC DNA]</scope>
    <source>
        <strain evidence="3 4">927/4 GUTat10.1</strain>
    </source>
</reference>
<name>Q38DH0_TRYB2</name>
<dbReference type="PaxDb" id="5691-EAN77150"/>
<keyword evidence="2" id="KW-1133">Transmembrane helix</keyword>
<dbReference type="GeneID" id="3660954"/>
<feature type="transmembrane region" description="Helical" evidence="2">
    <location>
        <begin position="40"/>
        <end position="60"/>
    </location>
</feature>
<evidence type="ECO:0000313" key="3">
    <source>
        <dbReference type="EMBL" id="EAN77150.1"/>
    </source>
</evidence>
<gene>
    <name evidence="3" type="ORF">Tb09.211.3360</name>
</gene>
<keyword evidence="2" id="KW-0812">Transmembrane</keyword>
<keyword evidence="2" id="KW-0472">Membrane</keyword>
<dbReference type="EMBL" id="CM000207">
    <property type="protein sequence ID" value="EAN77150.1"/>
    <property type="molecule type" value="Genomic_DNA"/>
</dbReference>
<organism evidence="3 4">
    <name type="scientific">Trypanosoma brucei brucei (strain 927/4 GUTat10.1)</name>
    <dbReference type="NCBI Taxonomy" id="185431"/>
    <lineage>
        <taxon>Eukaryota</taxon>
        <taxon>Discoba</taxon>
        <taxon>Euglenozoa</taxon>
        <taxon>Kinetoplastea</taxon>
        <taxon>Metakinetoplastina</taxon>
        <taxon>Trypanosomatida</taxon>
        <taxon>Trypanosomatidae</taxon>
        <taxon>Trypanosoma</taxon>
    </lineage>
</organism>
<keyword evidence="4" id="KW-1185">Reference proteome</keyword>
<dbReference type="AlphaFoldDB" id="Q38DH0"/>
<evidence type="ECO:0000313" key="4">
    <source>
        <dbReference type="Proteomes" id="UP000008524"/>
    </source>
</evidence>
<protein>
    <submittedName>
        <fullName evidence="3">Uncharacterized protein</fullName>
    </submittedName>
</protein>
<dbReference type="InParanoid" id="Q38DH0"/>
<dbReference type="RefSeq" id="XP_827480.1">
    <property type="nucleotide sequence ID" value="XM_822387.1"/>
</dbReference>
<dbReference type="Proteomes" id="UP000008524">
    <property type="component" value="Chromosome 9"/>
</dbReference>
<feature type="region of interest" description="Disordered" evidence="1">
    <location>
        <begin position="1"/>
        <end position="32"/>
    </location>
</feature>